<dbReference type="GO" id="GO:0005829">
    <property type="term" value="C:cytosol"/>
    <property type="evidence" value="ECO:0007669"/>
    <property type="project" value="TreeGrafter"/>
</dbReference>
<dbReference type="InterPro" id="IPR005886">
    <property type="entry name" value="UDP_G4E"/>
</dbReference>
<protein>
    <recommendedName>
        <fullName evidence="6">UDP-glucose 4-epimerase</fullName>
        <ecNumber evidence="5">5.1.3.2</ecNumber>
    </recommendedName>
    <alternativeName>
        <fullName evidence="11">Galactowaldenase</fullName>
    </alternativeName>
    <alternativeName>
        <fullName evidence="10">UDP-galactose 4-epimerase</fullName>
    </alternativeName>
</protein>
<dbReference type="RefSeq" id="WP_035116231.1">
    <property type="nucleotide sequence ID" value="NZ_CP047046.1"/>
</dbReference>
<dbReference type="UniPathway" id="UPA00214"/>
<organism evidence="13 14">
    <name type="scientific">Corynebacterium auriscanis</name>
    <dbReference type="NCBI Taxonomy" id="99807"/>
    <lineage>
        <taxon>Bacteria</taxon>
        <taxon>Bacillati</taxon>
        <taxon>Actinomycetota</taxon>
        <taxon>Actinomycetes</taxon>
        <taxon>Mycobacteriales</taxon>
        <taxon>Corynebacteriaceae</taxon>
        <taxon>Corynebacterium</taxon>
    </lineage>
</organism>
<comment type="caution">
    <text evidence="13">The sequence shown here is derived from an EMBL/GenBank/DDBJ whole genome shotgun (WGS) entry which is preliminary data.</text>
</comment>
<dbReference type="InterPro" id="IPR036291">
    <property type="entry name" value="NAD(P)-bd_dom_sf"/>
</dbReference>
<dbReference type="PANTHER" id="PTHR43725">
    <property type="entry name" value="UDP-GLUCOSE 4-EPIMERASE"/>
    <property type="match status" value="1"/>
</dbReference>
<comment type="catalytic activity">
    <reaction evidence="1">
        <text>UDP-alpha-D-glucose = UDP-alpha-D-galactose</text>
        <dbReference type="Rhea" id="RHEA:22168"/>
        <dbReference type="ChEBI" id="CHEBI:58885"/>
        <dbReference type="ChEBI" id="CHEBI:66914"/>
        <dbReference type="EC" id="5.1.3.2"/>
    </reaction>
</comment>
<sequence>MKVLITGGAGFIGSTIANCCVDNGITPVILDDFSRGLRAFAAQHDYYEGDIADAAVLDRIFADHPEIESVIHCAAKIVVPESVAQPLEYYDNNVGKSIILLRELARHGVKRFILSSTASMYEPGEDYMVDETAETNPQSPYAASKALLERVMRDFAATGQMQCLALRYFNPIGADPKMRTGLQDPHPTHVLGKMIEAHTTGGTFTVTGVDWPTRDGSGLRDYVHVWDLARAHVAALQRFDGVMEDAARESQQNPTGPLNENYNIINLGTGTGTTVFELVDAFGDATGHPLKSQTAEARMGDVVGCATLTAKAERLLDWKAELSIADGVRSSMEWAEKLPAILDNEAK</sequence>
<evidence type="ECO:0000256" key="9">
    <source>
        <dbReference type="ARBA" id="ARBA00023235"/>
    </source>
</evidence>
<evidence type="ECO:0000256" key="3">
    <source>
        <dbReference type="ARBA" id="ARBA00004947"/>
    </source>
</evidence>
<feature type="domain" description="NAD-dependent epimerase/dehydratase" evidence="12">
    <location>
        <begin position="3"/>
        <end position="240"/>
    </location>
</feature>
<dbReference type="Gene3D" id="3.90.25.10">
    <property type="entry name" value="UDP-galactose 4-epimerase, domain 1"/>
    <property type="match status" value="1"/>
</dbReference>
<comment type="pathway">
    <text evidence="3">Carbohydrate metabolism; galactose metabolism.</text>
</comment>
<keyword evidence="8" id="KW-0119">Carbohydrate metabolism</keyword>
<dbReference type="EMBL" id="JRVJ01000026">
    <property type="protein sequence ID" value="KGM18029.1"/>
    <property type="molecule type" value="Genomic_DNA"/>
</dbReference>
<gene>
    <name evidence="13" type="ORF">MA47_10730</name>
</gene>
<evidence type="ECO:0000313" key="13">
    <source>
        <dbReference type="EMBL" id="KGM18029.1"/>
    </source>
</evidence>
<dbReference type="Proteomes" id="UP000030145">
    <property type="component" value="Unassembled WGS sequence"/>
</dbReference>
<evidence type="ECO:0000256" key="2">
    <source>
        <dbReference type="ARBA" id="ARBA00001911"/>
    </source>
</evidence>
<evidence type="ECO:0000256" key="1">
    <source>
        <dbReference type="ARBA" id="ARBA00000083"/>
    </source>
</evidence>
<evidence type="ECO:0000256" key="11">
    <source>
        <dbReference type="ARBA" id="ARBA00033067"/>
    </source>
</evidence>
<evidence type="ECO:0000259" key="12">
    <source>
        <dbReference type="Pfam" id="PF01370"/>
    </source>
</evidence>
<proteinExistence type="inferred from homology"/>
<keyword evidence="7" id="KW-0520">NAD</keyword>
<evidence type="ECO:0000256" key="7">
    <source>
        <dbReference type="ARBA" id="ARBA00023027"/>
    </source>
</evidence>
<name>A0A0A2DJG8_9CORY</name>
<reference evidence="13 14" key="1">
    <citation type="submission" date="2014-10" db="EMBL/GenBank/DDBJ databases">
        <title>Whole Genome sequence of Corynebacterium auriscanis strain CIP 106629.</title>
        <authorList>
            <person name="Hassan S.S."/>
            <person name="Jamal S.B."/>
            <person name="Tiwari S."/>
            <person name="Oliveira L.D.C."/>
            <person name="Souza F."/>
            <person name="Mariano D.C."/>
            <person name="Almeida S."/>
            <person name="Dorella F."/>
            <person name="Pereira F."/>
            <person name="Carvalho A."/>
            <person name="Leal C.A."/>
            <person name="Soares S.D.C."/>
            <person name="Figueiredo H.C."/>
            <person name="Silva A."/>
            <person name="Azevedo V.A."/>
        </authorList>
    </citation>
    <scope>NUCLEOTIDE SEQUENCE [LARGE SCALE GENOMIC DNA]</scope>
    <source>
        <strain evidence="13 14">CIP 106629</strain>
    </source>
</reference>
<evidence type="ECO:0000313" key="14">
    <source>
        <dbReference type="Proteomes" id="UP000030145"/>
    </source>
</evidence>
<accession>A0A0A2DJG8</accession>
<dbReference type="Gene3D" id="3.40.50.720">
    <property type="entry name" value="NAD(P)-binding Rossmann-like Domain"/>
    <property type="match status" value="1"/>
</dbReference>
<dbReference type="GO" id="GO:0006012">
    <property type="term" value="P:galactose metabolic process"/>
    <property type="evidence" value="ECO:0007669"/>
    <property type="project" value="UniProtKB-UniPathway"/>
</dbReference>
<keyword evidence="9" id="KW-0413">Isomerase</keyword>
<dbReference type="AlphaFoldDB" id="A0A0A2DJG8"/>
<comment type="cofactor">
    <cofactor evidence="2">
        <name>NAD(+)</name>
        <dbReference type="ChEBI" id="CHEBI:57540"/>
    </cofactor>
</comment>
<keyword evidence="8" id="KW-0299">Galactose metabolism</keyword>
<evidence type="ECO:0000256" key="5">
    <source>
        <dbReference type="ARBA" id="ARBA00013189"/>
    </source>
</evidence>
<dbReference type="Pfam" id="PF01370">
    <property type="entry name" value="Epimerase"/>
    <property type="match status" value="1"/>
</dbReference>
<keyword evidence="14" id="KW-1185">Reference proteome</keyword>
<dbReference type="GO" id="GO:0003978">
    <property type="term" value="F:UDP-glucose 4-epimerase activity"/>
    <property type="evidence" value="ECO:0007669"/>
    <property type="project" value="UniProtKB-EC"/>
</dbReference>
<dbReference type="PANTHER" id="PTHR43725:SF47">
    <property type="entry name" value="UDP-GLUCOSE 4-EPIMERASE"/>
    <property type="match status" value="1"/>
</dbReference>
<dbReference type="NCBIfam" id="TIGR01179">
    <property type="entry name" value="galE"/>
    <property type="match status" value="1"/>
</dbReference>
<dbReference type="GeneID" id="300551999"/>
<dbReference type="EC" id="5.1.3.2" evidence="5"/>
<evidence type="ECO:0000256" key="8">
    <source>
        <dbReference type="ARBA" id="ARBA00023144"/>
    </source>
</evidence>
<evidence type="ECO:0000256" key="6">
    <source>
        <dbReference type="ARBA" id="ARBA00018569"/>
    </source>
</evidence>
<evidence type="ECO:0000256" key="10">
    <source>
        <dbReference type="ARBA" id="ARBA00031367"/>
    </source>
</evidence>
<dbReference type="InterPro" id="IPR001509">
    <property type="entry name" value="Epimerase_deHydtase"/>
</dbReference>
<dbReference type="SUPFAM" id="SSF51735">
    <property type="entry name" value="NAD(P)-binding Rossmann-fold domains"/>
    <property type="match status" value="1"/>
</dbReference>
<comment type="similarity">
    <text evidence="4">Belongs to the NAD(P)-dependent epimerase/dehydratase family.</text>
</comment>
<evidence type="ECO:0000256" key="4">
    <source>
        <dbReference type="ARBA" id="ARBA00007637"/>
    </source>
</evidence>